<keyword evidence="3 6" id="KW-0812">Transmembrane</keyword>
<feature type="transmembrane region" description="Helical" evidence="6">
    <location>
        <begin position="47"/>
        <end position="68"/>
    </location>
</feature>
<evidence type="ECO:0000256" key="3">
    <source>
        <dbReference type="ARBA" id="ARBA00022692"/>
    </source>
</evidence>
<feature type="transmembrane region" description="Helical" evidence="6">
    <location>
        <begin position="157"/>
        <end position="180"/>
    </location>
</feature>
<feature type="transmembrane region" description="Helical" evidence="6">
    <location>
        <begin position="226"/>
        <end position="247"/>
    </location>
</feature>
<protein>
    <submittedName>
        <fullName evidence="7">Cytochrome c oxidase assembly protein</fullName>
    </submittedName>
</protein>
<evidence type="ECO:0000256" key="5">
    <source>
        <dbReference type="ARBA" id="ARBA00023136"/>
    </source>
</evidence>
<feature type="transmembrane region" description="Helical" evidence="6">
    <location>
        <begin position="124"/>
        <end position="145"/>
    </location>
</feature>
<proteinExistence type="predicted"/>
<dbReference type="InterPro" id="IPR019108">
    <property type="entry name" value="Caa3_assmbl_CtaG-rel"/>
</dbReference>
<keyword evidence="4 6" id="KW-1133">Transmembrane helix</keyword>
<reference evidence="7" key="1">
    <citation type="journal article" date="2021" name="PeerJ">
        <title>Extensive microbial diversity within the chicken gut microbiome revealed by metagenomics and culture.</title>
        <authorList>
            <person name="Gilroy R."/>
            <person name="Ravi A."/>
            <person name="Getino M."/>
            <person name="Pursley I."/>
            <person name="Horton D.L."/>
            <person name="Alikhan N.F."/>
            <person name="Baker D."/>
            <person name="Gharbi K."/>
            <person name="Hall N."/>
            <person name="Watson M."/>
            <person name="Adriaenssens E.M."/>
            <person name="Foster-Nyarko E."/>
            <person name="Jarju S."/>
            <person name="Secka A."/>
            <person name="Antonio M."/>
            <person name="Oren A."/>
            <person name="Chaudhuri R.R."/>
            <person name="La Ragione R."/>
            <person name="Hildebrand F."/>
            <person name="Pallen M.J."/>
        </authorList>
    </citation>
    <scope>NUCLEOTIDE SEQUENCE</scope>
    <source>
        <strain evidence="7">CHK171-7178</strain>
    </source>
</reference>
<evidence type="ECO:0000256" key="4">
    <source>
        <dbReference type="ARBA" id="ARBA00022989"/>
    </source>
</evidence>
<keyword evidence="2" id="KW-1003">Cell membrane</keyword>
<dbReference type="Pfam" id="PF09678">
    <property type="entry name" value="Caa3_CtaG"/>
    <property type="match status" value="1"/>
</dbReference>
<dbReference type="AlphaFoldDB" id="A0A921KEQ2"/>
<feature type="transmembrane region" description="Helical" evidence="6">
    <location>
        <begin position="80"/>
        <end position="104"/>
    </location>
</feature>
<dbReference type="Proteomes" id="UP000698173">
    <property type="component" value="Unassembled WGS sequence"/>
</dbReference>
<keyword evidence="5 6" id="KW-0472">Membrane</keyword>
<evidence type="ECO:0000313" key="7">
    <source>
        <dbReference type="EMBL" id="HJF33131.1"/>
    </source>
</evidence>
<name>A0A921KEQ2_SPOPS</name>
<gene>
    <name evidence="7" type="ORF">K8V56_15330</name>
</gene>
<dbReference type="GO" id="GO:0005886">
    <property type="term" value="C:plasma membrane"/>
    <property type="evidence" value="ECO:0007669"/>
    <property type="project" value="UniProtKB-SubCell"/>
</dbReference>
<feature type="transmembrane region" description="Helical" evidence="6">
    <location>
        <begin position="16"/>
        <end position="35"/>
    </location>
</feature>
<dbReference type="EMBL" id="DYWT01000244">
    <property type="protein sequence ID" value="HJF33131.1"/>
    <property type="molecule type" value="Genomic_DNA"/>
</dbReference>
<sequence length="273" mass="30600">MHHEPSNHASFLFTDLFFGISALLAIGFYIGAVLVTNQRGHLRKWSLLRTSSFVTGVLFAAAAVVGPLSRQSHADFTAHMMGHLLLGMLAPLLIALAAPMTLLLRTLNVHVARKLSRLLQRHPIRFFTHPIVASILNIGGLWLIYTTNLYAAMHTNLLLHVFIHIHVFIAGYFFTISLLYIDPVSHRLSFPYRTTVFILALAGHGILSKFIYAYPPEGIPEEQARTGALLMYYGGDAVDLLLIFILFRQWYKFGRPRAGAKSILPNKNQPMKV</sequence>
<comment type="subcellular location">
    <subcellularLocation>
        <location evidence="1">Cell membrane</location>
        <topology evidence="1">Multi-pass membrane protein</topology>
    </subcellularLocation>
</comment>
<evidence type="ECO:0000313" key="8">
    <source>
        <dbReference type="Proteomes" id="UP000698173"/>
    </source>
</evidence>
<evidence type="ECO:0000256" key="2">
    <source>
        <dbReference type="ARBA" id="ARBA00022475"/>
    </source>
</evidence>
<accession>A0A921KEQ2</accession>
<feature type="transmembrane region" description="Helical" evidence="6">
    <location>
        <begin position="192"/>
        <end position="214"/>
    </location>
</feature>
<evidence type="ECO:0000256" key="6">
    <source>
        <dbReference type="SAM" id="Phobius"/>
    </source>
</evidence>
<organism evidence="7 8">
    <name type="scientific">Sporosarcina psychrophila</name>
    <name type="common">Bacillus psychrophilus</name>
    <dbReference type="NCBI Taxonomy" id="1476"/>
    <lineage>
        <taxon>Bacteria</taxon>
        <taxon>Bacillati</taxon>
        <taxon>Bacillota</taxon>
        <taxon>Bacilli</taxon>
        <taxon>Bacillales</taxon>
        <taxon>Caryophanaceae</taxon>
        <taxon>Sporosarcina</taxon>
    </lineage>
</organism>
<comment type="caution">
    <text evidence="7">The sequence shown here is derived from an EMBL/GenBank/DDBJ whole genome shotgun (WGS) entry which is preliminary data.</text>
</comment>
<evidence type="ECO:0000256" key="1">
    <source>
        <dbReference type="ARBA" id="ARBA00004651"/>
    </source>
</evidence>
<reference evidence="7" key="2">
    <citation type="submission" date="2021-09" db="EMBL/GenBank/DDBJ databases">
        <authorList>
            <person name="Gilroy R."/>
        </authorList>
    </citation>
    <scope>NUCLEOTIDE SEQUENCE</scope>
    <source>
        <strain evidence="7">CHK171-7178</strain>
    </source>
</reference>